<dbReference type="Gene3D" id="1.10.1060.10">
    <property type="entry name" value="Alpha-helical ferredoxin"/>
    <property type="match status" value="1"/>
</dbReference>
<comment type="catalytic activity">
    <reaction evidence="6">
        <text>(R)-lactate + A = pyruvate + AH2</text>
        <dbReference type="Rhea" id="RHEA:15089"/>
        <dbReference type="ChEBI" id="CHEBI:13193"/>
        <dbReference type="ChEBI" id="CHEBI:15361"/>
        <dbReference type="ChEBI" id="CHEBI:16004"/>
        <dbReference type="ChEBI" id="CHEBI:17499"/>
    </reaction>
</comment>
<dbReference type="Pfam" id="PF02754">
    <property type="entry name" value="CCG"/>
    <property type="match status" value="2"/>
</dbReference>
<dbReference type="GO" id="GO:0046872">
    <property type="term" value="F:metal ion binding"/>
    <property type="evidence" value="ECO:0007669"/>
    <property type="project" value="UniProtKB-UniRule"/>
</dbReference>
<keyword evidence="4 6" id="KW-0408">Iron</keyword>
<dbReference type="OrthoDB" id="9770306at2"/>
<keyword evidence="5 6" id="KW-0411">Iron-sulfur</keyword>
<accession>A0A516TMX8</accession>
<keyword evidence="6" id="KW-0813">Transport</keyword>
<dbReference type="InterPro" id="IPR017896">
    <property type="entry name" value="4Fe4S_Fe-S-bd"/>
</dbReference>
<dbReference type="PANTHER" id="PTHR32479">
    <property type="entry name" value="GLYCOLATE OXIDASE IRON-SULFUR SUBUNIT"/>
    <property type="match status" value="1"/>
</dbReference>
<evidence type="ECO:0000313" key="8">
    <source>
        <dbReference type="EMBL" id="QDQ42591.1"/>
    </source>
</evidence>
<evidence type="ECO:0000313" key="9">
    <source>
        <dbReference type="Proteomes" id="UP000315925"/>
    </source>
</evidence>
<dbReference type="PIRSF" id="PIRSF000139">
    <property type="entry name" value="Glc_ox_4Fe-4S"/>
    <property type="match status" value="1"/>
</dbReference>
<evidence type="ECO:0000256" key="3">
    <source>
        <dbReference type="ARBA" id="ARBA00022737"/>
    </source>
</evidence>
<dbReference type="PROSITE" id="PS00198">
    <property type="entry name" value="4FE4S_FER_1"/>
    <property type="match status" value="2"/>
</dbReference>
<protein>
    <recommendedName>
        <fullName evidence="6">Glycolate oxidase iron-sulfur subunit</fullName>
        <ecNumber evidence="6">1.1.99.14</ecNumber>
    </recommendedName>
</protein>
<dbReference type="InterPro" id="IPR017900">
    <property type="entry name" value="4Fe4S_Fe_S_CS"/>
</dbReference>
<dbReference type="Proteomes" id="UP000315925">
    <property type="component" value="Chromosome"/>
</dbReference>
<keyword evidence="2 6" id="KW-0479">Metal-binding</keyword>
<dbReference type="EMBL" id="CP037899">
    <property type="protein sequence ID" value="QDQ42591.1"/>
    <property type="molecule type" value="Genomic_DNA"/>
</dbReference>
<dbReference type="PROSITE" id="PS51379">
    <property type="entry name" value="4FE4S_FER_2"/>
    <property type="match status" value="1"/>
</dbReference>
<gene>
    <name evidence="8" type="ORF">kam1_1366</name>
</gene>
<dbReference type="EC" id="1.1.99.14" evidence="6"/>
<organism evidence="8 9">
    <name type="scientific">Methylacidiphilum kamchatkense Kam1</name>
    <dbReference type="NCBI Taxonomy" id="1202785"/>
    <lineage>
        <taxon>Bacteria</taxon>
        <taxon>Pseudomonadati</taxon>
        <taxon>Verrucomicrobiota</taxon>
        <taxon>Methylacidiphilae</taxon>
        <taxon>Methylacidiphilales</taxon>
        <taxon>Methylacidiphilaceae</taxon>
        <taxon>Methylacidiphilum (ex Ratnadevi et al. 2023)</taxon>
    </lineage>
</organism>
<comment type="cofactor">
    <cofactor evidence="6">
        <name>[4Fe-4S] cluster</name>
        <dbReference type="ChEBI" id="CHEBI:49883"/>
    </cofactor>
    <text evidence="6">Binds 2 [4Fe-4S] clusters.</text>
</comment>
<evidence type="ECO:0000256" key="5">
    <source>
        <dbReference type="ARBA" id="ARBA00023014"/>
    </source>
</evidence>
<evidence type="ECO:0000256" key="6">
    <source>
        <dbReference type="PIRNR" id="PIRNR000139"/>
    </source>
</evidence>
<dbReference type="SUPFAM" id="SSF46548">
    <property type="entry name" value="alpha-helical ferredoxin"/>
    <property type="match status" value="1"/>
</dbReference>
<keyword evidence="3" id="KW-0677">Repeat</keyword>
<dbReference type="PANTHER" id="PTHR32479:SF17">
    <property type="entry name" value="GLYCOLATE OXIDASE IRON-SULFUR SUBUNIT"/>
    <property type="match status" value="1"/>
</dbReference>
<dbReference type="InterPro" id="IPR012257">
    <property type="entry name" value="Glc_ox_4Fe-4S"/>
</dbReference>
<dbReference type="Pfam" id="PF13183">
    <property type="entry name" value="Fer4_8"/>
    <property type="match status" value="1"/>
</dbReference>
<evidence type="ECO:0000256" key="2">
    <source>
        <dbReference type="ARBA" id="ARBA00022723"/>
    </source>
</evidence>
<comment type="function">
    <text evidence="6">Component of a complex that catalyzes the oxidation of glycolate to glyoxylate.</text>
</comment>
<dbReference type="GO" id="GO:0019154">
    <property type="term" value="F:glycolate dehydrogenase activity"/>
    <property type="evidence" value="ECO:0007669"/>
    <property type="project" value="UniProtKB-EC"/>
</dbReference>
<evidence type="ECO:0000256" key="1">
    <source>
        <dbReference type="ARBA" id="ARBA00022485"/>
    </source>
</evidence>
<reference evidence="9" key="1">
    <citation type="submission" date="2019-03" db="EMBL/GenBank/DDBJ databases">
        <title>Complete genome of Methylacidiphilum kamchatkense Kam1.</title>
        <authorList>
            <person name="Kruse T."/>
            <person name="Murarilal Ratnadevi C."/>
            <person name="Erikstad H.-A."/>
            <person name="Birkeland N.-K."/>
        </authorList>
    </citation>
    <scope>NUCLEOTIDE SEQUENCE [LARGE SCALE GENOMIC DNA]</scope>
    <source>
        <strain evidence="9">kam1</strain>
    </source>
</reference>
<name>A0A516TMX8_9BACT</name>
<keyword evidence="6" id="KW-0249">Electron transport</keyword>
<dbReference type="RefSeq" id="WP_052250393.1">
    <property type="nucleotide sequence ID" value="NZ_CP037899.1"/>
</dbReference>
<dbReference type="GO" id="GO:0051539">
    <property type="term" value="F:4 iron, 4 sulfur cluster binding"/>
    <property type="evidence" value="ECO:0007669"/>
    <property type="project" value="UniProtKB-UniRule"/>
</dbReference>
<evidence type="ECO:0000259" key="7">
    <source>
        <dbReference type="PROSITE" id="PS51379"/>
    </source>
</evidence>
<sequence length="443" mass="50076">MDPAVIQKCIHCGMCLPSCPTYQETKIERNSPRGRISLMRAIAEKRMDLTASFAHELYFCLGCLACQTACPVGVDYKTLFEASRQDIEKSKILNNPLRLLARTFLIKYLFLSSWRLRTFGRLLRIYQRMGLDRFFKSLPFLPAKLKDMLGQLPSIAPHFSYEIISTREIPINTPARWKVGLLTGCVQDLVFSKINRDTADVLLYNGCEVICPPEQGCCGSLHAHNGELETAERLAKKLLAAFPIEELDAIITNSAGCGSHLKHFSDLFPPGTFWRQKAEVWDKKVYDIHEWLIKIGFSPPQAFPCTSQSHTVITYHDACHLCHGQKIKNEPRAILRSLPCIQFIELEEADHCCGSAGIYNILQPEMAHKLLNKKVEKIKKTNASVVCTANPGCLLFIEKGLKKHHLNIQTIHPISLLAQYYRMKERDGGSIEKKEANLAGLIH</sequence>
<proteinExistence type="predicted"/>
<dbReference type="InterPro" id="IPR004017">
    <property type="entry name" value="Cys_rich_dom"/>
</dbReference>
<feature type="domain" description="4Fe-4S ferredoxin-type" evidence="7">
    <location>
        <begin position="1"/>
        <end position="30"/>
    </location>
</feature>
<comment type="catalytic activity">
    <reaction evidence="6">
        <text>glycolate + A = glyoxylate + AH2</text>
        <dbReference type="Rhea" id="RHEA:21264"/>
        <dbReference type="ChEBI" id="CHEBI:13193"/>
        <dbReference type="ChEBI" id="CHEBI:17499"/>
        <dbReference type="ChEBI" id="CHEBI:29805"/>
        <dbReference type="ChEBI" id="CHEBI:36655"/>
        <dbReference type="EC" id="1.1.99.14"/>
    </reaction>
</comment>
<dbReference type="KEGG" id="mkc:kam1_1366"/>
<keyword evidence="1 6" id="KW-0004">4Fe-4S</keyword>
<evidence type="ECO:0000256" key="4">
    <source>
        <dbReference type="ARBA" id="ARBA00023004"/>
    </source>
</evidence>
<dbReference type="InterPro" id="IPR009051">
    <property type="entry name" value="Helical_ferredxn"/>
</dbReference>
<dbReference type="AlphaFoldDB" id="A0A516TMX8"/>